<reference evidence="8" key="1">
    <citation type="journal article" date="2023" name="J. Hazard. Mater.">
        <title>Anaerobic biodegradation of pyrene and benzo[a]pyrene by a new sulfate-reducing Desulforamulus aquiferis strain DSA.</title>
        <authorList>
            <person name="Zhang Z."/>
            <person name="Sun J."/>
            <person name="Gong X."/>
            <person name="Wang C."/>
            <person name="Wang H."/>
        </authorList>
    </citation>
    <scope>NUCLEOTIDE SEQUENCE</scope>
    <source>
        <strain evidence="8">DSA</strain>
    </source>
</reference>
<dbReference type="Pfam" id="PF00209">
    <property type="entry name" value="SNF"/>
    <property type="match status" value="2"/>
</dbReference>
<evidence type="ECO:0000313" key="8">
    <source>
        <dbReference type="EMBL" id="MDO7786449.1"/>
    </source>
</evidence>
<keyword evidence="9" id="KW-1185">Reference proteome</keyword>
<dbReference type="PANTHER" id="PTHR42948">
    <property type="entry name" value="TRANSPORTER"/>
    <property type="match status" value="1"/>
</dbReference>
<protein>
    <recommendedName>
        <fullName evidence="6">Transporter</fullName>
    </recommendedName>
</protein>
<feature type="transmembrane region" description="Helical" evidence="7">
    <location>
        <begin position="387"/>
        <end position="408"/>
    </location>
</feature>
<evidence type="ECO:0000256" key="7">
    <source>
        <dbReference type="SAM" id="Phobius"/>
    </source>
</evidence>
<dbReference type="CDD" id="cd10334">
    <property type="entry name" value="SLC6sbd_u1"/>
    <property type="match status" value="1"/>
</dbReference>
<dbReference type="PROSITE" id="PS00610">
    <property type="entry name" value="NA_NEUROTRAN_SYMP_1"/>
    <property type="match status" value="1"/>
</dbReference>
<feature type="transmembrane region" description="Helical" evidence="7">
    <location>
        <begin position="258"/>
        <end position="279"/>
    </location>
</feature>
<evidence type="ECO:0000256" key="1">
    <source>
        <dbReference type="ARBA" id="ARBA00004141"/>
    </source>
</evidence>
<evidence type="ECO:0000313" key="9">
    <source>
        <dbReference type="Proteomes" id="UP001172911"/>
    </source>
</evidence>
<dbReference type="GO" id="GO:0016020">
    <property type="term" value="C:membrane"/>
    <property type="evidence" value="ECO:0007669"/>
    <property type="project" value="UniProtKB-SubCell"/>
</dbReference>
<proteinExistence type="inferred from homology"/>
<evidence type="ECO:0000256" key="3">
    <source>
        <dbReference type="ARBA" id="ARBA00022692"/>
    </source>
</evidence>
<reference evidence="8" key="2">
    <citation type="submission" date="2023-03" db="EMBL/GenBank/DDBJ databases">
        <authorList>
            <person name="Zhang Z."/>
        </authorList>
    </citation>
    <scope>NUCLEOTIDE SEQUENCE</scope>
    <source>
        <strain evidence="8">DSA</strain>
    </source>
</reference>
<comment type="subcellular location">
    <subcellularLocation>
        <location evidence="1">Membrane</location>
        <topology evidence="1">Multi-pass membrane protein</topology>
    </subcellularLocation>
</comment>
<dbReference type="InterPro" id="IPR037272">
    <property type="entry name" value="SNS_sf"/>
</dbReference>
<feature type="transmembrane region" description="Helical" evidence="7">
    <location>
        <begin position="43"/>
        <end position="65"/>
    </location>
</feature>
<accession>A0AAW7ZBB9</accession>
<dbReference type="PRINTS" id="PR00176">
    <property type="entry name" value="NANEUSMPORT"/>
</dbReference>
<dbReference type="Proteomes" id="UP001172911">
    <property type="component" value="Unassembled WGS sequence"/>
</dbReference>
<dbReference type="AlphaFoldDB" id="A0AAW7ZBB9"/>
<evidence type="ECO:0000256" key="5">
    <source>
        <dbReference type="ARBA" id="ARBA00023136"/>
    </source>
</evidence>
<feature type="transmembrane region" description="Helical" evidence="7">
    <location>
        <begin position="221"/>
        <end position="246"/>
    </location>
</feature>
<keyword evidence="5 7" id="KW-0472">Membrane</keyword>
<feature type="transmembrane region" description="Helical" evidence="7">
    <location>
        <begin position="358"/>
        <end position="381"/>
    </location>
</feature>
<dbReference type="EMBL" id="JARPTC010000005">
    <property type="protein sequence ID" value="MDO7786449.1"/>
    <property type="molecule type" value="Genomic_DNA"/>
</dbReference>
<evidence type="ECO:0000256" key="6">
    <source>
        <dbReference type="RuleBase" id="RU003732"/>
    </source>
</evidence>
<keyword evidence="2 6" id="KW-0813">Transport</keyword>
<feature type="transmembrane region" description="Helical" evidence="7">
    <location>
        <begin position="314"/>
        <end position="338"/>
    </location>
</feature>
<dbReference type="RefSeq" id="WP_304541479.1">
    <property type="nucleotide sequence ID" value="NZ_JARPTC010000005.1"/>
</dbReference>
<comment type="caution">
    <text evidence="8">The sequence shown here is derived from an EMBL/GenBank/DDBJ whole genome shotgun (WGS) entry which is preliminary data.</text>
</comment>
<gene>
    <name evidence="8" type="ORF">P6N53_04340</name>
</gene>
<dbReference type="PROSITE" id="PS50267">
    <property type="entry name" value="NA_NEUROTRAN_SYMP_3"/>
    <property type="match status" value="1"/>
</dbReference>
<feature type="transmembrane region" description="Helical" evidence="7">
    <location>
        <begin position="466"/>
        <end position="486"/>
    </location>
</feature>
<feature type="transmembrane region" description="Helical" evidence="7">
    <location>
        <begin position="86"/>
        <end position="110"/>
    </location>
</feature>
<feature type="transmembrane region" description="Helical" evidence="7">
    <location>
        <begin position="146"/>
        <end position="167"/>
    </location>
</feature>
<keyword evidence="6" id="KW-0769">Symport</keyword>
<keyword evidence="4 7" id="KW-1133">Transmembrane helix</keyword>
<comment type="similarity">
    <text evidence="6">Belongs to the sodium:neurotransmitter symporter (SNF) (TC 2.A.22) family.</text>
</comment>
<dbReference type="SUPFAM" id="SSF161070">
    <property type="entry name" value="SNF-like"/>
    <property type="match status" value="1"/>
</dbReference>
<dbReference type="InterPro" id="IPR000175">
    <property type="entry name" value="Na/ntran_symport"/>
</dbReference>
<dbReference type="PANTHER" id="PTHR42948:SF1">
    <property type="entry name" value="TRANSPORTER"/>
    <property type="match status" value="1"/>
</dbReference>
<feature type="transmembrane region" description="Helical" evidence="7">
    <location>
        <begin position="428"/>
        <end position="446"/>
    </location>
</feature>
<evidence type="ECO:0000256" key="4">
    <source>
        <dbReference type="ARBA" id="ARBA00022989"/>
    </source>
</evidence>
<name>A0AAW7ZBB9_9FIRM</name>
<dbReference type="NCBIfam" id="NF037979">
    <property type="entry name" value="Na_transp"/>
    <property type="match status" value="1"/>
</dbReference>
<keyword evidence="3 6" id="KW-0812">Transmembrane</keyword>
<feature type="transmembrane region" description="Helical" evidence="7">
    <location>
        <begin position="179"/>
        <end position="201"/>
    </location>
</feature>
<sequence length="495" mass="53852">MAQQREQWGTRTGFVLAAVGSAIGLGNIWRFPYVAAENGGGAFFIPYLFALLTAGIPILILEFGLGQKYRGSAPLTFSKLNSKWEWLGWWQVLVCFFIAVYYAVIIAWAISFTFFGLTQAWGDNPSDFFFGTYLGLTGGPFELGGLQAGILIPLLLAWVVTFAALYSGVKGGIEKANKFFMPALFIIIIIIAIRGITLTGAADGLNYLFQPDFSKIWDYKIWTAAYGQIFFSLSVCFAIMIAYSSYLPKKSDVVNNAFITGFMDVGFSLLAGLAVFGILGHMAHVQGVGVAEVGKAGVGLAFVTFPAAINTLGAFAPVLGVLFFLSLTFAGLSSLISINEAAIAAFMDKFSLSRKKAVSIYIAVAAICSLVFATGAGLYILDIVDHFINNFGIVFAGLIQVILVGWFFNLKSIQEHVNAISDFSVGSWWIVCIKFITPIILGYMAIMNLIGDLKAPYEGYPGDALFWMGWFVMIVVITGGFIMQAFKTQSRDLKE</sequence>
<evidence type="ECO:0000256" key="2">
    <source>
        <dbReference type="ARBA" id="ARBA00022448"/>
    </source>
</evidence>
<organism evidence="8 9">
    <name type="scientific">Desulforamulus aquiferis</name>
    <dbReference type="NCBI Taxonomy" id="1397668"/>
    <lineage>
        <taxon>Bacteria</taxon>
        <taxon>Bacillati</taxon>
        <taxon>Bacillota</taxon>
        <taxon>Clostridia</taxon>
        <taxon>Eubacteriales</taxon>
        <taxon>Peptococcaceae</taxon>
        <taxon>Desulforamulus</taxon>
    </lineage>
</organism>
<dbReference type="GO" id="GO:0015293">
    <property type="term" value="F:symporter activity"/>
    <property type="evidence" value="ECO:0007669"/>
    <property type="project" value="UniProtKB-KW"/>
</dbReference>
<feature type="transmembrane region" description="Helical" evidence="7">
    <location>
        <begin position="12"/>
        <end position="31"/>
    </location>
</feature>